<protein>
    <submittedName>
        <fullName evidence="1">Uncharacterized protein</fullName>
    </submittedName>
</protein>
<name>A0A6G0ZC50_APHCR</name>
<reference evidence="1 2" key="1">
    <citation type="submission" date="2019-08" db="EMBL/GenBank/DDBJ databases">
        <title>Whole genome of Aphis craccivora.</title>
        <authorList>
            <person name="Voronova N.V."/>
            <person name="Shulinski R.S."/>
            <person name="Bandarenka Y.V."/>
            <person name="Zhorov D.G."/>
            <person name="Warner D."/>
        </authorList>
    </citation>
    <scope>NUCLEOTIDE SEQUENCE [LARGE SCALE GENOMIC DNA]</scope>
    <source>
        <strain evidence="1">180601</strain>
        <tissue evidence="1">Whole Body</tissue>
    </source>
</reference>
<accession>A0A6G0ZC50</accession>
<dbReference type="AlphaFoldDB" id="A0A6G0ZC50"/>
<evidence type="ECO:0000313" key="1">
    <source>
        <dbReference type="EMBL" id="KAF0768441.1"/>
    </source>
</evidence>
<comment type="caution">
    <text evidence="1">The sequence shown here is derived from an EMBL/GenBank/DDBJ whole genome shotgun (WGS) entry which is preliminary data.</text>
</comment>
<gene>
    <name evidence="1" type="ORF">FWK35_00018652</name>
</gene>
<organism evidence="1 2">
    <name type="scientific">Aphis craccivora</name>
    <name type="common">Cowpea aphid</name>
    <dbReference type="NCBI Taxonomy" id="307492"/>
    <lineage>
        <taxon>Eukaryota</taxon>
        <taxon>Metazoa</taxon>
        <taxon>Ecdysozoa</taxon>
        <taxon>Arthropoda</taxon>
        <taxon>Hexapoda</taxon>
        <taxon>Insecta</taxon>
        <taxon>Pterygota</taxon>
        <taxon>Neoptera</taxon>
        <taxon>Paraneoptera</taxon>
        <taxon>Hemiptera</taxon>
        <taxon>Sternorrhyncha</taxon>
        <taxon>Aphidomorpha</taxon>
        <taxon>Aphidoidea</taxon>
        <taxon>Aphididae</taxon>
        <taxon>Aphidini</taxon>
        <taxon>Aphis</taxon>
        <taxon>Aphis</taxon>
    </lineage>
</organism>
<proteinExistence type="predicted"/>
<dbReference type="Proteomes" id="UP000478052">
    <property type="component" value="Unassembled WGS sequence"/>
</dbReference>
<sequence length="56" mass="6906">MFNGLNTPEFKFFHNYYKLTYKKSCIEFSTSKLLANFRVFGRFRKNVNYKRLKKKL</sequence>
<evidence type="ECO:0000313" key="2">
    <source>
        <dbReference type="Proteomes" id="UP000478052"/>
    </source>
</evidence>
<keyword evidence="2" id="KW-1185">Reference proteome</keyword>
<dbReference type="EMBL" id="VUJU01000770">
    <property type="protein sequence ID" value="KAF0768441.1"/>
    <property type="molecule type" value="Genomic_DNA"/>
</dbReference>